<dbReference type="Gene3D" id="1.10.1160.10">
    <property type="entry name" value="Glutamyl-trna Synthetase, Domain 2"/>
    <property type="match status" value="1"/>
</dbReference>
<evidence type="ECO:0000313" key="16">
    <source>
        <dbReference type="EMBL" id="RHA66962.1"/>
    </source>
</evidence>
<dbReference type="InterPro" id="IPR020056">
    <property type="entry name" value="Rbsml_bL25/Gln-tRNA_synth_N"/>
</dbReference>
<evidence type="ECO:0000256" key="7">
    <source>
        <dbReference type="ARBA" id="ARBA00023146"/>
    </source>
</evidence>
<dbReference type="PRINTS" id="PR00987">
    <property type="entry name" value="TRNASYNTHGLU"/>
</dbReference>
<dbReference type="InterPro" id="IPR020058">
    <property type="entry name" value="Glu/Gln-tRNA-synth_Ib_cat-dom"/>
</dbReference>
<feature type="domain" description="Glutamyl/glutaminyl-tRNA synthetase class Ib catalytic" evidence="11">
    <location>
        <begin position="27"/>
        <end position="343"/>
    </location>
</feature>
<dbReference type="EMBL" id="QSHO01000005">
    <property type="protein sequence ID" value="RHC17954.1"/>
    <property type="molecule type" value="Genomic_DNA"/>
</dbReference>
<comment type="catalytic activity">
    <reaction evidence="8">
        <text>tRNA(Gln) + L-glutamine + ATP = L-glutaminyl-tRNA(Gln) + AMP + diphosphate</text>
        <dbReference type="Rhea" id="RHEA:20121"/>
        <dbReference type="Rhea" id="RHEA-COMP:9662"/>
        <dbReference type="Rhea" id="RHEA-COMP:9681"/>
        <dbReference type="ChEBI" id="CHEBI:30616"/>
        <dbReference type="ChEBI" id="CHEBI:33019"/>
        <dbReference type="ChEBI" id="CHEBI:58359"/>
        <dbReference type="ChEBI" id="CHEBI:78442"/>
        <dbReference type="ChEBI" id="CHEBI:78521"/>
        <dbReference type="ChEBI" id="CHEBI:456215"/>
        <dbReference type="EC" id="6.1.1.18"/>
    </reaction>
</comment>
<dbReference type="InterPro" id="IPR004514">
    <property type="entry name" value="Gln-tRNA-synth"/>
</dbReference>
<evidence type="ECO:0000313" key="17">
    <source>
        <dbReference type="EMBL" id="RHC17954.1"/>
    </source>
</evidence>
<dbReference type="InterPro" id="IPR014729">
    <property type="entry name" value="Rossmann-like_a/b/a_fold"/>
</dbReference>
<evidence type="ECO:0000313" key="18">
    <source>
        <dbReference type="EMBL" id="RHG27444.1"/>
    </source>
</evidence>
<dbReference type="NCBIfam" id="NF011291">
    <property type="entry name" value="PRK14703.1"/>
    <property type="match status" value="1"/>
</dbReference>
<keyword evidence="4 10" id="KW-0547">Nucleotide-binding</keyword>
<gene>
    <name evidence="18" type="ORF">DW264_11845</name>
    <name evidence="17" type="ORF">DW856_07405</name>
    <name evidence="16" type="ORF">DW927_10240</name>
    <name evidence="19" type="ORF">DWZ31_04925</name>
    <name evidence="15" type="ORF">GCK47_00240</name>
    <name evidence="14" type="ORF">GMD50_01870</name>
</gene>
<dbReference type="Proteomes" id="UP000478483">
    <property type="component" value="Unassembled WGS sequence"/>
</dbReference>
<dbReference type="PANTHER" id="PTHR43097">
    <property type="entry name" value="GLUTAMINE-TRNA LIGASE"/>
    <property type="match status" value="1"/>
</dbReference>
<dbReference type="Pfam" id="PF03950">
    <property type="entry name" value="tRNA-synt_1c_C"/>
    <property type="match status" value="1"/>
</dbReference>
<reference evidence="15 25" key="3">
    <citation type="submission" date="2019-10" db="EMBL/GenBank/DDBJ databases">
        <title>Roseburia spp. ameliorate alcoholic fatty liver via restoration of gut barrier function.</title>
        <authorList>
            <person name="Seo B."/>
            <person name="Ko G."/>
        </authorList>
    </citation>
    <scope>NUCLEOTIDE SEQUENCE [LARGE SCALE GENOMIC DNA]</scope>
    <source>
        <strain evidence="15 25">SNUG30017</strain>
    </source>
</reference>
<protein>
    <recommendedName>
        <fullName evidence="1 9">Glutamine--tRNA ligase</fullName>
        <ecNumber evidence="1 9">6.1.1.18</ecNumber>
    </recommendedName>
</protein>
<evidence type="ECO:0000313" key="14">
    <source>
        <dbReference type="EMBL" id="MTR83817.1"/>
    </source>
</evidence>
<dbReference type="InterPro" id="IPR020061">
    <property type="entry name" value="Glu_tRNA_lig_a-bdl"/>
</dbReference>
<evidence type="ECO:0000313" key="20">
    <source>
        <dbReference type="Proteomes" id="UP000283513"/>
    </source>
</evidence>
<accession>A0A1Q6SH20</accession>
<dbReference type="InterPro" id="IPR050132">
    <property type="entry name" value="Gln/Glu-tRNA_Ligase"/>
</dbReference>
<dbReference type="GeneID" id="61434067"/>
<dbReference type="Gene3D" id="3.90.800.10">
    <property type="entry name" value="Glutamyl-tRNA Synthetase, Domain 3"/>
    <property type="match status" value="1"/>
</dbReference>
<evidence type="ECO:0000313" key="19">
    <source>
        <dbReference type="EMBL" id="RHN10890.1"/>
    </source>
</evidence>
<dbReference type="EMBL" id="QSFP01000010">
    <property type="protein sequence ID" value="RHA66962.1"/>
    <property type="molecule type" value="Genomic_DNA"/>
</dbReference>
<evidence type="ECO:0000256" key="6">
    <source>
        <dbReference type="ARBA" id="ARBA00022917"/>
    </source>
</evidence>
<reference evidence="14 24" key="2">
    <citation type="journal article" date="2019" name="Nat. Med.">
        <title>A library of human gut bacterial isolates paired with longitudinal multiomics data enables mechanistic microbiome research.</title>
        <authorList>
            <person name="Poyet M."/>
            <person name="Groussin M."/>
            <person name="Gibbons S.M."/>
            <person name="Avila-Pacheco J."/>
            <person name="Jiang X."/>
            <person name="Kearney S.M."/>
            <person name="Perrotta A.R."/>
            <person name="Berdy B."/>
            <person name="Zhao S."/>
            <person name="Lieberman T.D."/>
            <person name="Swanson P.K."/>
            <person name="Smith M."/>
            <person name="Roesemann S."/>
            <person name="Alexander J.E."/>
            <person name="Rich S.A."/>
            <person name="Livny J."/>
            <person name="Vlamakis H."/>
            <person name="Clish C."/>
            <person name="Bullock K."/>
            <person name="Deik A."/>
            <person name="Scott J."/>
            <person name="Pierce K.A."/>
            <person name="Xavier R.J."/>
            <person name="Alm E.J."/>
        </authorList>
    </citation>
    <scope>NUCLEOTIDE SEQUENCE [LARGE SCALE GENOMIC DNA]</scope>
    <source>
        <strain evidence="14 24">BIOML-A1</strain>
    </source>
</reference>
<evidence type="ECO:0000313" key="15">
    <source>
        <dbReference type="EMBL" id="MVQ44175.1"/>
    </source>
</evidence>
<evidence type="ECO:0000259" key="11">
    <source>
        <dbReference type="Pfam" id="PF00749"/>
    </source>
</evidence>
<evidence type="ECO:0000313" key="23">
    <source>
        <dbReference type="Proteomes" id="UP000284465"/>
    </source>
</evidence>
<name>A0A1Q6SH20_9FIRM</name>
<dbReference type="FunFam" id="3.90.800.10:FF:000001">
    <property type="entry name" value="Glutamine--tRNA ligase"/>
    <property type="match status" value="1"/>
</dbReference>
<dbReference type="GO" id="GO:0006425">
    <property type="term" value="P:glutaminyl-tRNA aminoacylation"/>
    <property type="evidence" value="ECO:0007669"/>
    <property type="project" value="UniProtKB-UniRule"/>
</dbReference>
<dbReference type="EMBL" id="WNAJ01000001">
    <property type="protein sequence ID" value="MTR83817.1"/>
    <property type="molecule type" value="Genomic_DNA"/>
</dbReference>
<dbReference type="SUPFAM" id="SSF50715">
    <property type="entry name" value="Ribosomal protein L25-like"/>
    <property type="match status" value="1"/>
</dbReference>
<dbReference type="InterPro" id="IPR011035">
    <property type="entry name" value="Ribosomal_bL25/Gln-tRNA_synth"/>
</dbReference>
<dbReference type="SUPFAM" id="SSF52374">
    <property type="entry name" value="Nucleotidylyl transferase"/>
    <property type="match status" value="1"/>
</dbReference>
<dbReference type="Pfam" id="PF00749">
    <property type="entry name" value="tRNA-synt_1c"/>
    <property type="match status" value="1"/>
</dbReference>
<dbReference type="FunFam" id="3.40.50.620:FF:000037">
    <property type="entry name" value="Glutamine--tRNA ligase cytoplasmic"/>
    <property type="match status" value="1"/>
</dbReference>
<dbReference type="Proteomes" id="UP000283586">
    <property type="component" value="Unassembled WGS sequence"/>
</dbReference>
<evidence type="ECO:0000256" key="5">
    <source>
        <dbReference type="ARBA" id="ARBA00022840"/>
    </source>
</evidence>
<comment type="similarity">
    <text evidence="10">Belongs to the class-I aminoacyl-tRNA synthetase family.</text>
</comment>
<evidence type="ECO:0000256" key="4">
    <source>
        <dbReference type="ARBA" id="ARBA00022741"/>
    </source>
</evidence>
<proteinExistence type="inferred from homology"/>
<keyword evidence="6 10" id="KW-0648">Protein biosynthesis</keyword>
<dbReference type="InterPro" id="IPR049437">
    <property type="entry name" value="tRNA-synt_1c_C2"/>
</dbReference>
<evidence type="ECO:0000256" key="9">
    <source>
        <dbReference type="NCBIfam" id="TIGR00440"/>
    </source>
</evidence>
<keyword evidence="7 10" id="KW-0030">Aminoacyl-tRNA synthetase</keyword>
<dbReference type="EC" id="6.1.1.18" evidence="1 9"/>
<dbReference type="Proteomes" id="UP000479531">
    <property type="component" value="Unassembled WGS sequence"/>
</dbReference>
<dbReference type="InterPro" id="IPR000924">
    <property type="entry name" value="Glu/Gln-tRNA-synth"/>
</dbReference>
<evidence type="ECO:0000256" key="10">
    <source>
        <dbReference type="RuleBase" id="RU363037"/>
    </source>
</evidence>
<dbReference type="GO" id="GO:0004819">
    <property type="term" value="F:glutamine-tRNA ligase activity"/>
    <property type="evidence" value="ECO:0007669"/>
    <property type="project" value="UniProtKB-UniRule"/>
</dbReference>
<dbReference type="Proteomes" id="UP000284465">
    <property type="component" value="Unassembled WGS sequence"/>
</dbReference>
<dbReference type="InterPro" id="IPR001412">
    <property type="entry name" value="aa-tRNA-synth_I_CS"/>
</dbReference>
<evidence type="ECO:0000313" key="21">
    <source>
        <dbReference type="Proteomes" id="UP000283586"/>
    </source>
</evidence>
<dbReference type="AlphaFoldDB" id="A0A1Q6SH20"/>
<keyword evidence="5 10" id="KW-0067">ATP-binding</keyword>
<evidence type="ECO:0000256" key="2">
    <source>
        <dbReference type="ARBA" id="ARBA00022490"/>
    </source>
</evidence>
<dbReference type="Proteomes" id="UP000284051">
    <property type="component" value="Unassembled WGS sequence"/>
</dbReference>
<evidence type="ECO:0000259" key="13">
    <source>
        <dbReference type="Pfam" id="PF20974"/>
    </source>
</evidence>
<dbReference type="EMBL" id="QRID01000011">
    <property type="protein sequence ID" value="RHG27444.1"/>
    <property type="molecule type" value="Genomic_DNA"/>
</dbReference>
<dbReference type="Pfam" id="PF20974">
    <property type="entry name" value="tRNA-synt_1c_C2"/>
    <property type="match status" value="1"/>
</dbReference>
<dbReference type="PANTHER" id="PTHR43097:SF5">
    <property type="entry name" value="GLUTAMATE--TRNA LIGASE"/>
    <property type="match status" value="1"/>
</dbReference>
<keyword evidence="3 10" id="KW-0436">Ligase</keyword>
<sequence>MENENVSKNFIEQFIDQDIEEGHCKTVHTRFPPEPNGYLHIGHAKSILLNSGLAQKYNGKFNLRFDDTNPTKEKTEFVEAIKEDIKWLGADWEDRLFFASDYFDQMYEAAVKLIKKGKAYVSDLSADEIREYRGTLTEPGKEDPAGSRSVEENLALFEDMKNGKFADGEKVLRARIDMTSSNINMRDPVIYRVAHMTHHRTGDKWCIYPMYDFAHPLEDAIEGITHSICTLEFEDHRPLYNWVIDEVGKDMIPDKDEMPPRQIEFAKLYLTNVVTGKRYIKRLVEEGIVDGWDDPRLVSIAALRRRGFTPESLKMFVELCGISKANSSVDYAMLEYCIREDLKMKRPRMMAILDPVKVVIDNYPEGETEYLEVVNNLENEELGVRKVPFSRELYIDREDFMEEPPKKYFRMFPGNEVRLMNAYFVTCNSFVKDENGVVTEIHCTYDPASKGGNSPDGRKVKGTIQWVSAAQAVPAEIRLYENIVDEEKGVYNEDGSLNLNPNSLTVLKNCVVEENLKDAKAYDSFQFVRQGFFCVDAKDSTADHLVFNRIVSLKSSFKLPNA</sequence>
<dbReference type="Gene3D" id="2.40.240.10">
    <property type="entry name" value="Ribosomal Protein L25, Chain P"/>
    <property type="match status" value="2"/>
</dbReference>
<dbReference type="GO" id="GO:0005829">
    <property type="term" value="C:cytosol"/>
    <property type="evidence" value="ECO:0007669"/>
    <property type="project" value="TreeGrafter"/>
</dbReference>
<dbReference type="FunFam" id="2.40.240.10:FF:000001">
    <property type="entry name" value="Glutamine--tRNA ligase"/>
    <property type="match status" value="1"/>
</dbReference>
<evidence type="ECO:0000313" key="24">
    <source>
        <dbReference type="Proteomes" id="UP000478483"/>
    </source>
</evidence>
<evidence type="ECO:0000256" key="3">
    <source>
        <dbReference type="ARBA" id="ARBA00022598"/>
    </source>
</evidence>
<feature type="domain" description="Glutamyl/glutaminyl-tRNA synthetase class Ib anti-codon binding" evidence="12">
    <location>
        <begin position="347"/>
        <end position="446"/>
    </location>
</feature>
<dbReference type="EMBL" id="WGGT01000001">
    <property type="protein sequence ID" value="MVQ44175.1"/>
    <property type="molecule type" value="Genomic_DNA"/>
</dbReference>
<dbReference type="Proteomes" id="UP000283513">
    <property type="component" value="Unassembled WGS sequence"/>
</dbReference>
<evidence type="ECO:0000256" key="8">
    <source>
        <dbReference type="ARBA" id="ARBA00048270"/>
    </source>
</evidence>
<organism evidence="15 25">
    <name type="scientific">Roseburia intestinalis</name>
    <dbReference type="NCBI Taxonomy" id="166486"/>
    <lineage>
        <taxon>Bacteria</taxon>
        <taxon>Bacillati</taxon>
        <taxon>Bacillota</taxon>
        <taxon>Clostridia</taxon>
        <taxon>Lachnospirales</taxon>
        <taxon>Lachnospiraceae</taxon>
        <taxon>Roseburia</taxon>
    </lineage>
</organism>
<dbReference type="GO" id="GO:0005524">
    <property type="term" value="F:ATP binding"/>
    <property type="evidence" value="ECO:0007669"/>
    <property type="project" value="UniProtKB-KW"/>
</dbReference>
<evidence type="ECO:0000256" key="1">
    <source>
        <dbReference type="ARBA" id="ARBA00012836"/>
    </source>
</evidence>
<dbReference type="PROSITE" id="PS00178">
    <property type="entry name" value="AA_TRNA_LIGASE_I"/>
    <property type="match status" value="1"/>
</dbReference>
<feature type="domain" description="tRNA synthetases class I (E and Q) anti-codon binding" evidence="13">
    <location>
        <begin position="463"/>
        <end position="536"/>
    </location>
</feature>
<keyword evidence="2" id="KW-0963">Cytoplasm</keyword>
<comment type="caution">
    <text evidence="15">The sequence shown here is derived from an EMBL/GenBank/DDBJ whole genome shotgun (WGS) entry which is preliminary data.</text>
</comment>
<reference evidence="20 21" key="1">
    <citation type="submission" date="2018-08" db="EMBL/GenBank/DDBJ databases">
        <title>A genome reference for cultivated species of the human gut microbiota.</title>
        <authorList>
            <person name="Zou Y."/>
            <person name="Xue W."/>
            <person name="Luo G."/>
        </authorList>
    </citation>
    <scope>NUCLEOTIDE SEQUENCE [LARGE SCALE GENOMIC DNA]</scope>
    <source>
        <strain evidence="19 21">AF31-21AC</strain>
        <strain evidence="18 22">AM22-21LB</strain>
        <strain evidence="17 20">AM37-1AC</strain>
        <strain evidence="16 23">AM43-11</strain>
    </source>
</reference>
<dbReference type="NCBIfam" id="TIGR00440">
    <property type="entry name" value="glnS"/>
    <property type="match status" value="1"/>
</dbReference>
<evidence type="ECO:0000313" key="22">
    <source>
        <dbReference type="Proteomes" id="UP000284051"/>
    </source>
</evidence>
<dbReference type="Gene3D" id="3.40.50.620">
    <property type="entry name" value="HUPs"/>
    <property type="match status" value="1"/>
</dbReference>
<dbReference type="RefSeq" id="WP_006859127.1">
    <property type="nucleotide sequence ID" value="NZ_CACRUM010000002.1"/>
</dbReference>
<dbReference type="EMBL" id="QRQN01000004">
    <property type="protein sequence ID" value="RHN10890.1"/>
    <property type="molecule type" value="Genomic_DNA"/>
</dbReference>
<dbReference type="InterPro" id="IPR020059">
    <property type="entry name" value="Glu/Gln-tRNA-synth_Ib_codon-bd"/>
</dbReference>
<evidence type="ECO:0000259" key="12">
    <source>
        <dbReference type="Pfam" id="PF03950"/>
    </source>
</evidence>
<evidence type="ECO:0000313" key="25">
    <source>
        <dbReference type="Proteomes" id="UP000479531"/>
    </source>
</evidence>